<comment type="similarity">
    <text evidence="2">Belongs to the CFAP157 family.</text>
</comment>
<comment type="subcellular location">
    <subcellularLocation>
        <location evidence="1">Cell projection</location>
        <location evidence="1">Cilium</location>
    </subcellularLocation>
</comment>
<reference evidence="9 10" key="1">
    <citation type="journal article" date="2015" name="Nat. Commun.">
        <title>Outbred genome sequencing and CRISPR/Cas9 gene editing in butterflies.</title>
        <authorList>
            <person name="Li X."/>
            <person name="Fan D."/>
            <person name="Zhang W."/>
            <person name="Liu G."/>
            <person name="Zhang L."/>
            <person name="Zhao L."/>
            <person name="Fang X."/>
            <person name="Chen L."/>
            <person name="Dong Y."/>
            <person name="Chen Y."/>
            <person name="Ding Y."/>
            <person name="Zhao R."/>
            <person name="Feng M."/>
            <person name="Zhu Y."/>
            <person name="Feng Y."/>
            <person name="Jiang X."/>
            <person name="Zhu D."/>
            <person name="Xiang H."/>
            <person name="Feng X."/>
            <person name="Li S."/>
            <person name="Wang J."/>
            <person name="Zhang G."/>
            <person name="Kronforst M.R."/>
            <person name="Wang W."/>
        </authorList>
    </citation>
    <scope>NUCLEOTIDE SEQUENCE [LARGE SCALE GENOMIC DNA]</scope>
    <source>
        <strain evidence="9">Ya'a_city_454_Pm</strain>
        <tissue evidence="9">Whole body</tissue>
    </source>
</reference>
<dbReference type="OrthoDB" id="166611at2759"/>
<protein>
    <recommendedName>
        <fullName evidence="3">Cilia- and flagella-associated protein 157</fullName>
    </recommendedName>
</protein>
<dbReference type="FunCoup" id="A0A194REM8">
    <property type="interactions" value="70"/>
</dbReference>
<feature type="region of interest" description="Disordered" evidence="8">
    <location>
        <begin position="487"/>
        <end position="512"/>
    </location>
</feature>
<dbReference type="Proteomes" id="UP000053240">
    <property type="component" value="Unassembled WGS sequence"/>
</dbReference>
<dbReference type="STRING" id="76193.A0A194REM8"/>
<feature type="region of interest" description="Disordered" evidence="8">
    <location>
        <begin position="563"/>
        <end position="607"/>
    </location>
</feature>
<evidence type="ECO:0000313" key="10">
    <source>
        <dbReference type="Proteomes" id="UP000053240"/>
    </source>
</evidence>
<evidence type="ECO:0000256" key="4">
    <source>
        <dbReference type="ARBA" id="ARBA00023054"/>
    </source>
</evidence>
<dbReference type="GO" id="GO:0036064">
    <property type="term" value="C:ciliary basal body"/>
    <property type="evidence" value="ECO:0007669"/>
    <property type="project" value="TreeGrafter"/>
</dbReference>
<accession>A0A194REM8</accession>
<organism evidence="9 10">
    <name type="scientific">Papilio machaon</name>
    <name type="common">Old World swallowtail butterfly</name>
    <dbReference type="NCBI Taxonomy" id="76193"/>
    <lineage>
        <taxon>Eukaryota</taxon>
        <taxon>Metazoa</taxon>
        <taxon>Ecdysozoa</taxon>
        <taxon>Arthropoda</taxon>
        <taxon>Hexapoda</taxon>
        <taxon>Insecta</taxon>
        <taxon>Pterygota</taxon>
        <taxon>Neoptera</taxon>
        <taxon>Endopterygota</taxon>
        <taxon>Lepidoptera</taxon>
        <taxon>Glossata</taxon>
        <taxon>Ditrysia</taxon>
        <taxon>Papilionoidea</taxon>
        <taxon>Papilionidae</taxon>
        <taxon>Papilioninae</taxon>
        <taxon>Papilio</taxon>
    </lineage>
</organism>
<keyword evidence="10" id="KW-1185">Reference proteome</keyword>
<feature type="compositionally biased region" description="Basic and acidic residues" evidence="8">
    <location>
        <begin position="567"/>
        <end position="593"/>
    </location>
</feature>
<evidence type="ECO:0000256" key="8">
    <source>
        <dbReference type="SAM" id="MobiDB-lite"/>
    </source>
</evidence>
<dbReference type="InterPro" id="IPR038844">
    <property type="entry name" value="CFAP157"/>
</dbReference>
<evidence type="ECO:0000256" key="6">
    <source>
        <dbReference type="ARBA" id="ARBA00023273"/>
    </source>
</evidence>
<evidence type="ECO:0000256" key="3">
    <source>
        <dbReference type="ARBA" id="ARBA00014087"/>
    </source>
</evidence>
<dbReference type="EMBL" id="KQ460313">
    <property type="protein sequence ID" value="KPJ16037.1"/>
    <property type="molecule type" value="Genomic_DNA"/>
</dbReference>
<keyword evidence="4 7" id="KW-0175">Coiled coil</keyword>
<proteinExistence type="inferred from homology"/>
<feature type="compositionally biased region" description="Acidic residues" evidence="8">
    <location>
        <begin position="502"/>
        <end position="511"/>
    </location>
</feature>
<dbReference type="KEGG" id="pmac:106709676"/>
<keyword evidence="6" id="KW-0966">Cell projection</keyword>
<evidence type="ECO:0000256" key="5">
    <source>
        <dbReference type="ARBA" id="ARBA00023069"/>
    </source>
</evidence>
<evidence type="ECO:0000256" key="2">
    <source>
        <dbReference type="ARBA" id="ARBA00010841"/>
    </source>
</evidence>
<keyword evidence="5" id="KW-0969">Cilium</keyword>
<evidence type="ECO:0000313" key="9">
    <source>
        <dbReference type="EMBL" id="KPJ16037.1"/>
    </source>
</evidence>
<evidence type="ECO:0000256" key="1">
    <source>
        <dbReference type="ARBA" id="ARBA00004138"/>
    </source>
</evidence>
<dbReference type="PANTHER" id="PTHR31954">
    <property type="entry name" value="CILIA- AND FLAGELLA-ASSOCIATED PROTEIN 157"/>
    <property type="match status" value="1"/>
</dbReference>
<evidence type="ECO:0000256" key="7">
    <source>
        <dbReference type="SAM" id="Coils"/>
    </source>
</evidence>
<dbReference type="InParanoid" id="A0A194REM8"/>
<gene>
    <name evidence="9" type="ORF">RR48_05992</name>
</gene>
<feature type="coiled-coil region" evidence="7">
    <location>
        <begin position="272"/>
        <end position="323"/>
    </location>
</feature>
<dbReference type="PANTHER" id="PTHR31954:SF1">
    <property type="entry name" value="CILIA- AND FLAGELLA-ASSOCIATED PROTEIN 157"/>
    <property type="match status" value="1"/>
</dbReference>
<feature type="coiled-coil region" evidence="7">
    <location>
        <begin position="23"/>
        <end position="103"/>
    </location>
</feature>
<dbReference type="GO" id="GO:0008017">
    <property type="term" value="F:microtubule binding"/>
    <property type="evidence" value="ECO:0007669"/>
    <property type="project" value="TreeGrafter"/>
</dbReference>
<dbReference type="AlphaFoldDB" id="A0A194REM8"/>
<sequence length="607" mass="69435">MPPKKDKGKKEDHLAGAFTEVERTFLEQELADCNRKLARLRATVDEYEQQNDDLQKAYNKLDEERADIIAFLKKNLTAKNEENNELKENLKVLEETRARETVRFKETIADLDKHFILMKDQLTSENKLMSGKLNTLEEFRAIRDDLMKKFEKQEQDFIDQEMKYKRVIYETEKKFVIGKDKLKKEMEASLLKLAQDFQDATELRIAASTHRVIRENIAINNELDSILSTQSKLAEQNEKYKESERTARISMELAEEERDKAINKSIVQQKVINQLTTAFQSLNKEKALFEKRNYDFEVLQAKIQKLTKENENLCLQVRILEQNFHAKSTDQNKYTVEFSKVKKENAKLKKIMQEAATAIQAALKLDKWSSTDISRNTIDREVLLSRLLGIITQYRELEKAESADTLVSFGRIYEEGDLGFIPKPSSKKSMGSTLFLPSSKETILSEKESLPSVAVTRSSLGSIKTIPSLKVLPAVSDQDVVMRVSSPSLISSSRSTKTADSVESEQDEETDDIKKQLMKSKLEIQKSIMKDLAYSQMTLSSKQKFSEDRQKVLISKIAVTEASEAGEGDKVGDESKDVNKNDREDAQKIHEEIPEQPGSANEVADQK</sequence>
<name>A0A194REM8_PAPMA</name>